<dbReference type="GO" id="GO:0052621">
    <property type="term" value="F:diguanylate cyclase activity"/>
    <property type="evidence" value="ECO:0007669"/>
    <property type="project" value="UniProtKB-EC"/>
</dbReference>
<dbReference type="Gene3D" id="3.30.70.270">
    <property type="match status" value="1"/>
</dbReference>
<sequence length="237" mass="25932">MVKGVVGALSTATGETISQGKSTVRHVDRTSAEITDVYDQLEKYKKAANTDSLTGLANRRAFDEELADVYGGSVALPLTALVLADIDHFKKVNDSYGHAIGDQVLVTVGRVLRAAAPKGTFVSRSGGEEFGLILKGWTRDEVMTFCHKLCSTVARRKFKNSRIGLDLGSVTVSLGAAFASQAPCAEDLFRAADVALYKAKQQGRNQAVFFEESMLGEHHKDWWIYRKTLPAQLEFEE</sequence>
<dbReference type="RefSeq" id="WP_139346264.1">
    <property type="nucleotide sequence ID" value="NZ_JACHEJ010000015.1"/>
</dbReference>
<comment type="caution">
    <text evidence="3">The sequence shown here is derived from an EMBL/GenBank/DDBJ whole genome shotgun (WGS) entry which is preliminary data.</text>
</comment>
<keyword evidence="4" id="KW-1185">Reference proteome</keyword>
<dbReference type="InterPro" id="IPR029787">
    <property type="entry name" value="Nucleotide_cyclase"/>
</dbReference>
<feature type="domain" description="GGDEF" evidence="2">
    <location>
        <begin position="77"/>
        <end position="212"/>
    </location>
</feature>
<protein>
    <recommendedName>
        <fullName evidence="1">diguanylate cyclase</fullName>
        <ecNumber evidence="1">2.7.7.65</ecNumber>
    </recommendedName>
</protein>
<organism evidence="3 4">
    <name type="scientific">Pseudorhizobium flavum</name>
    <dbReference type="NCBI Taxonomy" id="1335061"/>
    <lineage>
        <taxon>Bacteria</taxon>
        <taxon>Pseudomonadati</taxon>
        <taxon>Pseudomonadota</taxon>
        <taxon>Alphaproteobacteria</taxon>
        <taxon>Hyphomicrobiales</taxon>
        <taxon>Rhizobiaceae</taxon>
        <taxon>Rhizobium/Agrobacterium group</taxon>
        <taxon>Pseudorhizobium</taxon>
    </lineage>
</organism>
<dbReference type="GO" id="GO:0043709">
    <property type="term" value="P:cell adhesion involved in single-species biofilm formation"/>
    <property type="evidence" value="ECO:0007669"/>
    <property type="project" value="TreeGrafter"/>
</dbReference>
<dbReference type="GO" id="GO:0005886">
    <property type="term" value="C:plasma membrane"/>
    <property type="evidence" value="ECO:0007669"/>
    <property type="project" value="TreeGrafter"/>
</dbReference>
<dbReference type="SMART" id="SM00267">
    <property type="entry name" value="GGDEF"/>
    <property type="match status" value="1"/>
</dbReference>
<gene>
    <name evidence="3" type="ORF">HNQ75_003933</name>
</gene>
<evidence type="ECO:0000259" key="2">
    <source>
        <dbReference type="PROSITE" id="PS50887"/>
    </source>
</evidence>
<dbReference type="Pfam" id="PF00990">
    <property type="entry name" value="GGDEF"/>
    <property type="match status" value="1"/>
</dbReference>
<dbReference type="PROSITE" id="PS50887">
    <property type="entry name" value="GGDEF"/>
    <property type="match status" value="1"/>
</dbReference>
<dbReference type="EMBL" id="JACHEJ010000015">
    <property type="protein sequence ID" value="MBB6181945.1"/>
    <property type="molecule type" value="Genomic_DNA"/>
</dbReference>
<dbReference type="AlphaFoldDB" id="A0A7W9Z0U1"/>
<evidence type="ECO:0000256" key="1">
    <source>
        <dbReference type="ARBA" id="ARBA00012528"/>
    </source>
</evidence>
<name>A0A7W9Z0U1_9HYPH</name>
<dbReference type="InterPro" id="IPR000160">
    <property type="entry name" value="GGDEF_dom"/>
</dbReference>
<dbReference type="NCBIfam" id="TIGR00254">
    <property type="entry name" value="GGDEF"/>
    <property type="match status" value="1"/>
</dbReference>
<accession>A0A7W9Z0U1</accession>
<dbReference type="SUPFAM" id="SSF55073">
    <property type="entry name" value="Nucleotide cyclase"/>
    <property type="match status" value="1"/>
</dbReference>
<dbReference type="InterPro" id="IPR043128">
    <property type="entry name" value="Rev_trsase/Diguanyl_cyclase"/>
</dbReference>
<dbReference type="Proteomes" id="UP000535501">
    <property type="component" value="Unassembled WGS sequence"/>
</dbReference>
<evidence type="ECO:0000313" key="4">
    <source>
        <dbReference type="Proteomes" id="UP000535501"/>
    </source>
</evidence>
<proteinExistence type="predicted"/>
<dbReference type="PANTHER" id="PTHR45138">
    <property type="entry name" value="REGULATORY COMPONENTS OF SENSORY TRANSDUCTION SYSTEM"/>
    <property type="match status" value="1"/>
</dbReference>
<dbReference type="GO" id="GO:1902201">
    <property type="term" value="P:negative regulation of bacterial-type flagellum-dependent cell motility"/>
    <property type="evidence" value="ECO:0007669"/>
    <property type="project" value="TreeGrafter"/>
</dbReference>
<dbReference type="EC" id="2.7.7.65" evidence="1"/>
<dbReference type="InterPro" id="IPR050469">
    <property type="entry name" value="Diguanylate_Cyclase"/>
</dbReference>
<dbReference type="FunFam" id="3.30.70.270:FF:000001">
    <property type="entry name" value="Diguanylate cyclase domain protein"/>
    <property type="match status" value="1"/>
</dbReference>
<dbReference type="PANTHER" id="PTHR45138:SF24">
    <property type="entry name" value="DIGUANYLATE CYCLASE DGCC-RELATED"/>
    <property type="match status" value="1"/>
</dbReference>
<evidence type="ECO:0000313" key="3">
    <source>
        <dbReference type="EMBL" id="MBB6181945.1"/>
    </source>
</evidence>
<reference evidence="3 4" key="1">
    <citation type="submission" date="2020-08" db="EMBL/GenBank/DDBJ databases">
        <title>Genomic Encyclopedia of Type Strains, Phase IV (KMG-IV): sequencing the most valuable type-strain genomes for metagenomic binning, comparative biology and taxonomic classification.</title>
        <authorList>
            <person name="Goeker M."/>
        </authorList>
    </citation>
    <scope>NUCLEOTIDE SEQUENCE [LARGE SCALE GENOMIC DNA]</scope>
    <source>
        <strain evidence="3 4">DSM 102134</strain>
    </source>
</reference>
<dbReference type="CDD" id="cd01949">
    <property type="entry name" value="GGDEF"/>
    <property type="match status" value="1"/>
</dbReference>